<comment type="caution">
    <text evidence="2">The sequence shown here is derived from an EMBL/GenBank/DDBJ whole genome shotgun (WGS) entry which is preliminary data.</text>
</comment>
<name>A0ABT9Y735_9FIRM</name>
<organism evidence="2 3">
    <name type="scientific">Pectinatus haikarae</name>
    <dbReference type="NCBI Taxonomy" id="349096"/>
    <lineage>
        <taxon>Bacteria</taxon>
        <taxon>Bacillati</taxon>
        <taxon>Bacillota</taxon>
        <taxon>Negativicutes</taxon>
        <taxon>Selenomonadales</taxon>
        <taxon>Selenomonadaceae</taxon>
        <taxon>Pectinatus</taxon>
    </lineage>
</organism>
<proteinExistence type="predicted"/>
<dbReference type="Pfam" id="PF02811">
    <property type="entry name" value="PHP"/>
    <property type="match status" value="1"/>
</dbReference>
<dbReference type="InterPro" id="IPR027417">
    <property type="entry name" value="P-loop_NTPase"/>
</dbReference>
<keyword evidence="3" id="KW-1185">Reference proteome</keyword>
<dbReference type="InterPro" id="IPR054787">
    <property type="entry name" value="TrlF_ATPase"/>
</dbReference>
<reference evidence="2 3" key="1">
    <citation type="submission" date="2023-07" db="EMBL/GenBank/DDBJ databases">
        <title>Genomic Encyclopedia of Type Strains, Phase IV (KMG-IV): sequencing the most valuable type-strain genomes for metagenomic binning, comparative biology and taxonomic classification.</title>
        <authorList>
            <person name="Goeker M."/>
        </authorList>
    </citation>
    <scope>NUCLEOTIDE SEQUENCE [LARGE SCALE GENOMIC DNA]</scope>
    <source>
        <strain evidence="2 3">DSM 16980</strain>
    </source>
</reference>
<evidence type="ECO:0000259" key="1">
    <source>
        <dbReference type="SMART" id="SM00481"/>
    </source>
</evidence>
<dbReference type="InterPro" id="IPR004013">
    <property type="entry name" value="PHP_dom"/>
</dbReference>
<dbReference type="CDD" id="cd07432">
    <property type="entry name" value="PHP_HisPPase"/>
    <property type="match status" value="1"/>
</dbReference>
<dbReference type="RefSeq" id="WP_307223715.1">
    <property type="nucleotide sequence ID" value="NZ_CP116940.1"/>
</dbReference>
<evidence type="ECO:0000313" key="3">
    <source>
        <dbReference type="Proteomes" id="UP001239167"/>
    </source>
</evidence>
<dbReference type="Gene3D" id="3.40.50.300">
    <property type="entry name" value="P-loop containing nucleotide triphosphate hydrolases"/>
    <property type="match status" value="2"/>
</dbReference>
<dbReference type="SUPFAM" id="SSF89550">
    <property type="entry name" value="PHP domain-like"/>
    <property type="match status" value="1"/>
</dbReference>
<protein>
    <submittedName>
        <fullName evidence="2">ABC-type Mn2+/Zn2+ transport system ATPase subunit</fullName>
    </submittedName>
</protein>
<dbReference type="NCBIfam" id="NF045780">
    <property type="entry name" value="TrlF_fam_ATP"/>
    <property type="match status" value="1"/>
</dbReference>
<dbReference type="InterPro" id="IPR016195">
    <property type="entry name" value="Pol/histidinol_Pase-like"/>
</dbReference>
<dbReference type="SMART" id="SM00481">
    <property type="entry name" value="POLIIIAc"/>
    <property type="match status" value="1"/>
</dbReference>
<dbReference type="PANTHER" id="PTHR32182:SF22">
    <property type="entry name" value="ATP-DEPENDENT ENDONUCLEASE, OLD FAMILY-RELATED"/>
    <property type="match status" value="1"/>
</dbReference>
<dbReference type="Proteomes" id="UP001239167">
    <property type="component" value="Unassembled WGS sequence"/>
</dbReference>
<dbReference type="SUPFAM" id="SSF52540">
    <property type="entry name" value="P-loop containing nucleoside triphosphate hydrolases"/>
    <property type="match status" value="1"/>
</dbReference>
<sequence>MALAKWYKIDFHTHTPASNCFLDKNISADEWLEAAKDSGMNAVVITDHNSVGFIRKIDCLKNKYENHDDFDPEKNFKVFYGIEVCVSAAFTHILIIFDDSLTTNEIEDAVIKYLGIDRNNWGNTEKYISENELKDLYMELKDKVFVIPAHFASNKGLAKANINTIKNYQEFIHFSAIEVRNEEDIREYENKLKLNAINEAVCISGSDNPSNKDATKHSVEGFGKMFTWIKLSALNFEGLRQVFIDFENRALNWLEIKKLGNKFNPNDINYNYIGGICLTNFSHLLDINLRFSPHLNCIIGSRGTGKSTLVNAINYGLDSNLDLNKCKVLKNTMKNGGGIDIYFNFGNEDPYQITSRKEKGNLEYSYENKSGILIDPPEFKIDFYGQKEIFNLIEDENNINENIKSPLLQLIDDKISIKLYKINDSIEQMLTELLALSEEYKNNRNKITKLPGIKAEISKVTSILKKYEESNIKNIRAKKDKIYNINEICGNEINESESCLTNIADSLQIKIDDLEKKLVVDEDIDKLICDDAKNILSDVKKSYETVKKTINQEIDKIEKIGLQLEKSNIVKEKNEIDVQYKMALEKVKNTGSEDIETLQDKILENKHQESNLLDIEKQQIVIEEKINSTISKYLTARLDLTKERANIIKSLDLDSIKIEIIPICHKNRWKQSLQKELGKENVFDNEFEKLVEFILNDDAKFEHYKKFIFFLLTSKNGNISDFCQSISDPRFINIWTTKQNNNTLNSIIKVIPEDMVTIKISDKTGDIDINEGSPGQKSAAILAFIMSSGENPLIIDQPEDDLDNSLIYNLIVKSIRKIKNKRQIIIVTHNPNIPVLGDAEGIIILERENTGKIYFKNHKKAGCLEEKNIRTGICEIMEGGESAFKKREEKYLYK</sequence>
<feature type="domain" description="Polymerase/histidinol phosphatase N-terminal" evidence="1">
    <location>
        <begin position="9"/>
        <end position="88"/>
    </location>
</feature>
<gene>
    <name evidence="2" type="ORF">J2S01_001349</name>
</gene>
<dbReference type="EMBL" id="JAUSUE010000008">
    <property type="protein sequence ID" value="MDQ0203632.1"/>
    <property type="molecule type" value="Genomic_DNA"/>
</dbReference>
<evidence type="ECO:0000313" key="2">
    <source>
        <dbReference type="EMBL" id="MDQ0203632.1"/>
    </source>
</evidence>
<dbReference type="Gene3D" id="3.20.20.140">
    <property type="entry name" value="Metal-dependent hydrolases"/>
    <property type="match status" value="1"/>
</dbReference>
<dbReference type="InterPro" id="IPR003141">
    <property type="entry name" value="Pol/His_phosphatase_N"/>
</dbReference>
<dbReference type="PANTHER" id="PTHR32182">
    <property type="entry name" value="DNA REPLICATION AND REPAIR PROTEIN RECF"/>
    <property type="match status" value="1"/>
</dbReference>
<accession>A0ABT9Y735</accession>